<feature type="region of interest" description="Disordered" evidence="11">
    <location>
        <begin position="2048"/>
        <end position="2070"/>
    </location>
</feature>
<dbReference type="Gene3D" id="3.30.559.30">
    <property type="entry name" value="Nonribosomal peptide synthetase, condensation domain"/>
    <property type="match status" value="3"/>
</dbReference>
<dbReference type="CDD" id="cd19534">
    <property type="entry name" value="E_NRPS"/>
    <property type="match status" value="1"/>
</dbReference>
<dbReference type="FunFam" id="3.30.559.10:FF:000012">
    <property type="entry name" value="Non-ribosomal peptide synthetase"/>
    <property type="match status" value="1"/>
</dbReference>
<dbReference type="PROSITE" id="PS00012">
    <property type="entry name" value="PHOSPHOPANTETHEINE"/>
    <property type="match status" value="2"/>
</dbReference>
<dbReference type="NCBIfam" id="TIGR01733">
    <property type="entry name" value="AA-adenyl-dom"/>
    <property type="match status" value="2"/>
</dbReference>
<dbReference type="FunFam" id="3.40.50.980:FF:000001">
    <property type="entry name" value="Non-ribosomal peptide synthetase"/>
    <property type="match status" value="2"/>
</dbReference>
<dbReference type="PANTHER" id="PTHR45527">
    <property type="entry name" value="NONRIBOSOMAL PEPTIDE SYNTHETASE"/>
    <property type="match status" value="1"/>
</dbReference>
<dbReference type="InterPro" id="IPR025110">
    <property type="entry name" value="AMP-bd_C"/>
</dbReference>
<dbReference type="InterPro" id="IPR020845">
    <property type="entry name" value="AMP-binding_CS"/>
</dbReference>
<keyword evidence="5" id="KW-0436">Ligase</keyword>
<dbReference type="InterPro" id="IPR001242">
    <property type="entry name" value="Condensation_dom"/>
</dbReference>
<keyword evidence="8" id="KW-0413">Isomerase</keyword>
<dbReference type="FunFam" id="2.30.38.10:FF:000001">
    <property type="entry name" value="Non-ribosomal peptide synthetase PvdI"/>
    <property type="match status" value="2"/>
</dbReference>
<dbReference type="FunFam" id="3.30.300.30:FF:000010">
    <property type="entry name" value="Enterobactin synthetase component F"/>
    <property type="match status" value="2"/>
</dbReference>
<dbReference type="Proteomes" id="UP001254832">
    <property type="component" value="Unassembled WGS sequence"/>
</dbReference>
<dbReference type="SUPFAM" id="SSF52777">
    <property type="entry name" value="CoA-dependent acyltransferases"/>
    <property type="match status" value="6"/>
</dbReference>
<evidence type="ECO:0000256" key="7">
    <source>
        <dbReference type="ARBA" id="ARBA00023194"/>
    </source>
</evidence>
<dbReference type="GO" id="GO:0044550">
    <property type="term" value="P:secondary metabolite biosynthetic process"/>
    <property type="evidence" value="ECO:0007669"/>
    <property type="project" value="UniProtKB-ARBA"/>
</dbReference>
<dbReference type="NCBIfam" id="TIGR01720">
    <property type="entry name" value="NRPS-para261"/>
    <property type="match status" value="1"/>
</dbReference>
<evidence type="ECO:0000256" key="6">
    <source>
        <dbReference type="ARBA" id="ARBA00022737"/>
    </source>
</evidence>
<dbReference type="CDD" id="cd05930">
    <property type="entry name" value="A_NRPS"/>
    <property type="match status" value="2"/>
</dbReference>
<dbReference type="PROSITE" id="PS50075">
    <property type="entry name" value="CARRIER"/>
    <property type="match status" value="2"/>
</dbReference>
<dbReference type="GO" id="GO:0016874">
    <property type="term" value="F:ligase activity"/>
    <property type="evidence" value="ECO:0007669"/>
    <property type="project" value="UniProtKB-KW"/>
</dbReference>
<dbReference type="InterPro" id="IPR045851">
    <property type="entry name" value="AMP-bd_C_sf"/>
</dbReference>
<dbReference type="CDD" id="cd19531">
    <property type="entry name" value="LCL_NRPS-like"/>
    <property type="match status" value="2"/>
</dbReference>
<comment type="subunit">
    <text evidence="10">Large multienzyme complex composed of 4 subunits; LgrA, LgrB, LgrC and LgrD.</text>
</comment>
<dbReference type="InterPro" id="IPR023213">
    <property type="entry name" value="CAT-like_dom_sf"/>
</dbReference>
<dbReference type="Pfam" id="PF13193">
    <property type="entry name" value="AMP-binding_C"/>
    <property type="match status" value="2"/>
</dbReference>
<evidence type="ECO:0000256" key="10">
    <source>
        <dbReference type="ARBA" id="ARBA00063614"/>
    </source>
</evidence>
<protein>
    <submittedName>
        <fullName evidence="13">Amino acid adenylation domain-containing protein/non-ribosomal peptide synthase protein (TIGR01720 family)</fullName>
    </submittedName>
</protein>
<accession>A0AAP5H613</accession>
<dbReference type="InterPro" id="IPR010071">
    <property type="entry name" value="AA_adenyl_dom"/>
</dbReference>
<reference evidence="13" key="1">
    <citation type="submission" date="2023-07" db="EMBL/GenBank/DDBJ databases">
        <title>Sorghum-associated microbial communities from plants grown in Nebraska, USA.</title>
        <authorList>
            <person name="Schachtman D."/>
        </authorList>
    </citation>
    <scope>NUCLEOTIDE SEQUENCE</scope>
    <source>
        <strain evidence="13">BE80</strain>
    </source>
</reference>
<proteinExistence type="inferred from homology"/>
<evidence type="ECO:0000259" key="12">
    <source>
        <dbReference type="PROSITE" id="PS50075"/>
    </source>
</evidence>
<dbReference type="InterPro" id="IPR010060">
    <property type="entry name" value="NRPS_synth"/>
</dbReference>
<dbReference type="Gene3D" id="3.30.300.30">
    <property type="match status" value="2"/>
</dbReference>
<dbReference type="GO" id="GO:0005737">
    <property type="term" value="C:cytoplasm"/>
    <property type="evidence" value="ECO:0007669"/>
    <property type="project" value="TreeGrafter"/>
</dbReference>
<evidence type="ECO:0000256" key="1">
    <source>
        <dbReference type="ARBA" id="ARBA00001957"/>
    </source>
</evidence>
<dbReference type="Pfam" id="PF00668">
    <property type="entry name" value="Condensation"/>
    <property type="match status" value="3"/>
</dbReference>
<dbReference type="GO" id="GO:0043041">
    <property type="term" value="P:amino acid activation for nonribosomal peptide biosynthetic process"/>
    <property type="evidence" value="ECO:0007669"/>
    <property type="project" value="TreeGrafter"/>
</dbReference>
<dbReference type="EMBL" id="JAVDTR010000017">
    <property type="protein sequence ID" value="MDR6726492.1"/>
    <property type="molecule type" value="Genomic_DNA"/>
</dbReference>
<name>A0AAP5H613_PAEAM</name>
<evidence type="ECO:0000256" key="5">
    <source>
        <dbReference type="ARBA" id="ARBA00022598"/>
    </source>
</evidence>
<dbReference type="PROSITE" id="PS00455">
    <property type="entry name" value="AMP_BINDING"/>
    <property type="match status" value="2"/>
</dbReference>
<evidence type="ECO:0000256" key="3">
    <source>
        <dbReference type="ARBA" id="ARBA00022450"/>
    </source>
</evidence>
<evidence type="ECO:0000256" key="2">
    <source>
        <dbReference type="ARBA" id="ARBA00006432"/>
    </source>
</evidence>
<dbReference type="InterPro" id="IPR009081">
    <property type="entry name" value="PP-bd_ACP"/>
</dbReference>
<dbReference type="NCBIfam" id="NF003417">
    <property type="entry name" value="PRK04813.1"/>
    <property type="match status" value="2"/>
</dbReference>
<dbReference type="Gene3D" id="1.10.1200.10">
    <property type="entry name" value="ACP-like"/>
    <property type="match status" value="2"/>
</dbReference>
<keyword evidence="3" id="KW-0596">Phosphopantetheine</keyword>
<feature type="domain" description="Carrier" evidence="12">
    <location>
        <begin position="2071"/>
        <end position="2145"/>
    </location>
</feature>
<keyword evidence="6" id="KW-0677">Repeat</keyword>
<dbReference type="RefSeq" id="WP_310144891.1">
    <property type="nucleotide sequence ID" value="NZ_JAVDTR010000017.1"/>
</dbReference>
<dbReference type="GO" id="GO:0016853">
    <property type="term" value="F:isomerase activity"/>
    <property type="evidence" value="ECO:0007669"/>
    <property type="project" value="UniProtKB-KW"/>
</dbReference>
<feature type="domain" description="Carrier" evidence="12">
    <location>
        <begin position="1004"/>
        <end position="1079"/>
    </location>
</feature>
<dbReference type="InterPro" id="IPR020806">
    <property type="entry name" value="PKS_PP-bd"/>
</dbReference>
<dbReference type="SUPFAM" id="SSF47336">
    <property type="entry name" value="ACP-like"/>
    <property type="match status" value="2"/>
</dbReference>
<dbReference type="GO" id="GO:0017000">
    <property type="term" value="P:antibiotic biosynthetic process"/>
    <property type="evidence" value="ECO:0007669"/>
    <property type="project" value="UniProtKB-KW"/>
</dbReference>
<evidence type="ECO:0000313" key="14">
    <source>
        <dbReference type="Proteomes" id="UP001254832"/>
    </source>
</evidence>
<dbReference type="PANTHER" id="PTHR45527:SF1">
    <property type="entry name" value="FATTY ACID SYNTHASE"/>
    <property type="match status" value="1"/>
</dbReference>
<sequence>MDKIETSMEQKRELLKALLQKKGEKKYFPLSYTQQRIWFIHQFDPVNVGYNISLNWRIRGSLDWQVLERCFQVIVDRHDSLRATFHNMNGQVVQSIQPQPQFKLERLSLDKEQEIEQAIMERVEQEKNRVFDLGQGPLFRAAVLPVGENDHVLLINMHHIISDGWSIRLLSEELTTLYSAMAKGSSYTLAPLDIKYSDYVVWQRDWLQSEQASEQMKFWKERLDGVQMLQLPTDLPRPSVQTYRGDHARFTLSSTLERSLQHYSREHKVTLYMIFLSAFKTLMYRYSQQEDIAVGTPIANRVRQEVTPLIGSFVNTLVLRTPLQGNTSFAEVVQQVKNEAMLAYKNQDLPFEKLVEELHPDRDPGISPLFQVLFTMEENDDVTLQLDKLEVGAIEVNWRTSLFDLSLTMEQNQDGLRGLFEYNTDLFHEETVAHMVGHFQRLLEQCMANPEQILDQFELLSAPERQQLLVDWNETDQAYDWSCLVHQLVEEQAAKAPEALAATDKDWQITYGELNERANVLAHTLRKRGARPGSYVGVCTERSVDWLVGMLGVFKSGACYVPLDPTYPEERLAYMMADANVPLLVTHSKILTRLTVEPAVQVVCLDRESDWGTLDSNENGEISEHRANPEPWATAQDPAYVIYTSGSTGQPKGAILRHQGLLNVVLWHQGRFGTSPADRGAQIARMGFDASLLETWPLLCSGGSVHLMEQEIVLNPEGLQHWLLDHQITLSCFLPPVVAEQLLPLTWPQDGPLRALLAGGERLQMRPPAHLTFDYVNIYGPTECTILSTVSTVEAEDGSFTPPSIGGALPNTQLYVLDAHQNPVPRGVPGELYIGGVGVAIGYLNREELNAEKFVAHPFRSGERLYRTGDLVKYNPDATLSYIGRADHQVKIRGFRIELGEIESVLVGHPAVHSVIVQAREIGETGKQLVAYIATQPEASRGKSNAVLVNELREYMKPKLPQFMLPAAWVVLDQFPVTPNGKVDRKALPEPTPSELYSAQDYVAPRHPVEEILAGIWSDVLGLQRIGAHDHFFELGGHSLLATQIVSRVKKLFGIEYPLAQVFQRPMLSQMAKSIREIQEIQEERIAPEEIVRVSRERELPLSYAQQRMWFFEQMYPGNRSYHIPSLWRIHGQLRPDLLENSLAKLIQRHESLRTCFLSGSNGDPMQHILPTLPSVFTYLDWQDHSNPLEQALHRIDEDRDQAFSLQGGPLLGALLIQIAPQEYLFSVTMHHIISDGWSMSIFARELGEIYSALNDSDVSGGSSNAVERVLPELPIQYADFAVWQRKWIADGILEQQMQYWRQQLQGVSVLQLPTDYPRPAVQTFEGAAERFTLAPSLLQSLQQLSRREGVTLYMLLLSAWNVLLYRYSQQEDITVGTPIANRNQEATEGLIGFFANTLVMRAHLSDDLRFRELLSQVKEMALGAYMHQDVPFEKLVSELQPDREPSYTPLFQVFFALQNAPGDDIRLPDMKVTSVEQASTTALFDLSLIMEESGEGISGELIYNTGLFDQQSIQRMVGHLHILLEGISSAPEQVISQLPLLSKEEENLLLVEWNQTERDYSLEQCVHELFEIHAASAPDQLAVAYLNEQLSYGEMNRKANQLAHELRRRGVVPGTNVGVYIDRSPEWLTAMVAVFKSGGCYVPLDPSYPEGRLEYMMQDARVPLLITQSGLMDRLQWTAETICIDQEETWLRSGNDNNPSIMTTSGDAAYIIYTSGSTGLPKGVVLKHRGLLNVARWHHERYNVTPRDRAAQAARMGFDASILEVWPFLSAGASIHILEQDIVADAEAIRERINAEGITRCFLSPIIAEQLLDQRWPSHGSLRTMMTGGDRLQVQPPAGLPFEYTNHYGPTEYTILCTAGTVAPKKADTLNVTPSIGSVLPNTELYVLDRQRNLVPVGVPGELYIGGVGLAFGYLNREELTAEAFIPHPFKAGEERLYRTGDLVRYRTDATLEFVGRADHQVKLRGFRIELGEVESVLAGHPAVNSAIVQVRETAGTGRQLVAYFTLQGKQEQMVSELRNYMKQKLPQYMIPAAWVHLDELPLTPNGKVDRKALPEPNTQENDNKENHVTPRTPVEEVLCEIWSEVLGVTQIGVEDNFFELGGDSIVSIQMIFKANERGIALKNQQVFLYPTIAELAVRAGEVRSLNEDQGSVTGTAPLTSIQEWFFAQQHASPNHWNQSVVIKVGEPLQLDILHQTLELLESHHDALRMTFSLDDRQQVWTQTCRDSGTEVQLTIRDLSHVQDTDIQTTVTSELNQIQSSLDIEAGPLWQSLYMRMGSTRSDLLAIVIHHLVVDSVSWRILMEDLENIYTKLVSQQKVRLPLKTTSYLKWSERLADYASHNIPEHVEQYWANVSEQVKRHEFQLKLDDAQGSNQVADTAVVLRTLKMEPTTVLREEVTRQLHVQVNEVLFTAFASTLANWSASDHVWIHLEGHGREEIAEDLNLNRTIGWFTSMYPVYVNLSGVHQVDGLIKHVQEQLLRIPNKGMDYGILRYLKRHPVLTQNAVAPIASFNYLGQYQTSGKYSGFEETEEYTSLDWGSDNERGHLIDVVCWISGGELHLKWMYSSRQFSQSSVERAADYFNEVIQEAVGLVQHTGMVNKLSQVLQDNQLSEFELESIANELEEEY</sequence>
<comment type="cofactor">
    <cofactor evidence="1">
        <name>pantetheine 4'-phosphate</name>
        <dbReference type="ChEBI" id="CHEBI:47942"/>
    </cofactor>
</comment>
<dbReference type="InterPro" id="IPR036736">
    <property type="entry name" value="ACP-like_sf"/>
</dbReference>
<evidence type="ECO:0000256" key="9">
    <source>
        <dbReference type="ARBA" id="ARBA00023268"/>
    </source>
</evidence>
<keyword evidence="7" id="KW-0045">Antibiotic biosynthesis</keyword>
<dbReference type="Pfam" id="PF00501">
    <property type="entry name" value="AMP-binding"/>
    <property type="match status" value="2"/>
</dbReference>
<dbReference type="GO" id="GO:0031177">
    <property type="term" value="F:phosphopantetheine binding"/>
    <property type="evidence" value="ECO:0007669"/>
    <property type="project" value="InterPro"/>
</dbReference>
<dbReference type="Pfam" id="PF00550">
    <property type="entry name" value="PP-binding"/>
    <property type="match status" value="2"/>
</dbReference>
<evidence type="ECO:0000313" key="13">
    <source>
        <dbReference type="EMBL" id="MDR6726492.1"/>
    </source>
</evidence>
<dbReference type="SMART" id="SM01294">
    <property type="entry name" value="PKS_PP_betabranch"/>
    <property type="match status" value="1"/>
</dbReference>
<dbReference type="FunFam" id="1.10.1200.10:FF:000005">
    <property type="entry name" value="Nonribosomal peptide synthetase 1"/>
    <property type="match status" value="2"/>
</dbReference>
<organism evidence="13 14">
    <name type="scientific">Paenibacillus amylolyticus</name>
    <dbReference type="NCBI Taxonomy" id="1451"/>
    <lineage>
        <taxon>Bacteria</taxon>
        <taxon>Bacillati</taxon>
        <taxon>Bacillota</taxon>
        <taxon>Bacilli</taxon>
        <taxon>Bacillales</taxon>
        <taxon>Paenibacillaceae</taxon>
        <taxon>Paenibacillus</taxon>
    </lineage>
</organism>
<keyword evidence="9" id="KW-0511">Multifunctional enzyme</keyword>
<dbReference type="InterPro" id="IPR006162">
    <property type="entry name" value="Ppantetheine_attach_site"/>
</dbReference>
<evidence type="ECO:0000256" key="8">
    <source>
        <dbReference type="ARBA" id="ARBA00023235"/>
    </source>
</evidence>
<dbReference type="InterPro" id="IPR000873">
    <property type="entry name" value="AMP-dep_synth/lig_dom"/>
</dbReference>
<dbReference type="Gene3D" id="3.40.50.980">
    <property type="match status" value="4"/>
</dbReference>
<evidence type="ECO:0000256" key="4">
    <source>
        <dbReference type="ARBA" id="ARBA00022553"/>
    </source>
</evidence>
<gene>
    <name evidence="13" type="ORF">J2W91_005003</name>
</gene>
<dbReference type="SMART" id="SM00823">
    <property type="entry name" value="PKS_PP"/>
    <property type="match status" value="2"/>
</dbReference>
<evidence type="ECO:0000256" key="11">
    <source>
        <dbReference type="SAM" id="MobiDB-lite"/>
    </source>
</evidence>
<dbReference type="Gene3D" id="3.30.559.10">
    <property type="entry name" value="Chloramphenicol acetyltransferase-like domain"/>
    <property type="match status" value="3"/>
</dbReference>
<comment type="similarity">
    <text evidence="2">Belongs to the ATP-dependent AMP-binding enzyme family.</text>
</comment>
<dbReference type="GO" id="GO:0008610">
    <property type="term" value="P:lipid biosynthetic process"/>
    <property type="evidence" value="ECO:0007669"/>
    <property type="project" value="UniProtKB-ARBA"/>
</dbReference>
<keyword evidence="4" id="KW-0597">Phosphoprotein</keyword>
<dbReference type="FunFam" id="3.30.559.30:FF:000001">
    <property type="entry name" value="Non-ribosomal peptide synthetase"/>
    <property type="match status" value="2"/>
</dbReference>
<dbReference type="FunFam" id="3.40.50.12780:FF:000012">
    <property type="entry name" value="Non-ribosomal peptide synthetase"/>
    <property type="match status" value="2"/>
</dbReference>
<dbReference type="Gene3D" id="2.30.38.10">
    <property type="entry name" value="Luciferase, Domain 3"/>
    <property type="match status" value="2"/>
</dbReference>
<dbReference type="SUPFAM" id="SSF56801">
    <property type="entry name" value="Acetyl-CoA synthetase-like"/>
    <property type="match status" value="2"/>
</dbReference>
<comment type="caution">
    <text evidence="13">The sequence shown here is derived from an EMBL/GenBank/DDBJ whole genome shotgun (WGS) entry which is preliminary data.</text>
</comment>